<dbReference type="PANTHER" id="PTHR42926">
    <property type="match status" value="1"/>
</dbReference>
<dbReference type="NCBIfam" id="NF006799">
    <property type="entry name" value="PRK09302.1"/>
    <property type="match status" value="1"/>
</dbReference>
<dbReference type="EMBL" id="LNYK01000014">
    <property type="protein sequence ID" value="KTD21767.1"/>
    <property type="molecule type" value="Genomic_DNA"/>
</dbReference>
<dbReference type="STRING" id="45068.Llon_0932"/>
<dbReference type="InterPro" id="IPR027417">
    <property type="entry name" value="P-loop_NTPase"/>
</dbReference>
<evidence type="ECO:0000313" key="10">
    <source>
        <dbReference type="Proteomes" id="UP000054997"/>
    </source>
</evidence>
<evidence type="ECO:0000256" key="6">
    <source>
        <dbReference type="ARBA" id="ARBA00022801"/>
    </source>
</evidence>
<dbReference type="PROSITE" id="PS51146">
    <property type="entry name" value="KAIC"/>
    <property type="match status" value="2"/>
</dbReference>
<dbReference type="InterPro" id="IPR051347">
    <property type="entry name" value="Circadian_clock_KaiC-rel"/>
</dbReference>
<keyword evidence="5" id="KW-0418">Kinase</keyword>
<dbReference type="SUPFAM" id="SSF52540">
    <property type="entry name" value="P-loop containing nucleoside triphosphate hydrolases"/>
    <property type="match status" value="2"/>
</dbReference>
<dbReference type="GO" id="GO:0004674">
    <property type="term" value="F:protein serine/threonine kinase activity"/>
    <property type="evidence" value="ECO:0007669"/>
    <property type="project" value="UniProtKB-EC"/>
</dbReference>
<keyword evidence="3" id="KW-0808">Transferase</keyword>
<keyword evidence="6" id="KW-0378">Hydrolase</keyword>
<dbReference type="SMART" id="SM00382">
    <property type="entry name" value="AAA"/>
    <property type="match status" value="2"/>
</dbReference>
<dbReference type="InterPro" id="IPR010624">
    <property type="entry name" value="KaiC_dom"/>
</dbReference>
<dbReference type="Pfam" id="PF06745">
    <property type="entry name" value="ATPase"/>
    <property type="match status" value="2"/>
</dbReference>
<dbReference type="InterPro" id="IPR003593">
    <property type="entry name" value="AAA+_ATPase"/>
</dbReference>
<dbReference type="PANTHER" id="PTHR42926:SF1">
    <property type="entry name" value="CIRCADIAN CLOCK OSCILLATOR PROTEIN KAIC 1"/>
    <property type="match status" value="1"/>
</dbReference>
<dbReference type="InterPro" id="IPR014774">
    <property type="entry name" value="KaiC-like_dom"/>
</dbReference>
<proteinExistence type="predicted"/>
<feature type="domain" description="KaiC" evidence="8">
    <location>
        <begin position="4"/>
        <end position="240"/>
    </location>
</feature>
<dbReference type="InterPro" id="IPR030665">
    <property type="entry name" value="KaiC"/>
</dbReference>
<feature type="coiled-coil region" evidence="7">
    <location>
        <begin position="485"/>
        <end position="541"/>
    </location>
</feature>
<evidence type="ECO:0000256" key="2">
    <source>
        <dbReference type="ARBA" id="ARBA00022553"/>
    </source>
</evidence>
<protein>
    <recommendedName>
        <fullName evidence="1">non-specific serine/threonine protein kinase</fullName>
        <ecNumber evidence="1">2.7.11.1</ecNumber>
    </recommendedName>
</protein>
<keyword evidence="4" id="KW-0677">Repeat</keyword>
<comment type="caution">
    <text evidence="9">The sequence shown here is derived from an EMBL/GenBank/DDBJ whole genome shotgun (WGS) entry which is preliminary data.</text>
</comment>
<evidence type="ECO:0000256" key="4">
    <source>
        <dbReference type="ARBA" id="ARBA00022737"/>
    </source>
</evidence>
<dbReference type="RefSeq" id="WP_058528929.1">
    <property type="nucleotide sequence ID" value="NZ_CAAAHZ010000002.1"/>
</dbReference>
<keyword evidence="7" id="KW-0175">Coiled coil</keyword>
<reference evidence="9 10" key="1">
    <citation type="submission" date="2015-11" db="EMBL/GenBank/DDBJ databases">
        <title>Genomic analysis of 38 Legionella species identifies large and diverse effector repertoires.</title>
        <authorList>
            <person name="Burstein D."/>
            <person name="Amaro F."/>
            <person name="Zusman T."/>
            <person name="Lifshitz Z."/>
            <person name="Cohen O."/>
            <person name="Gilbert J.A."/>
            <person name="Pupko T."/>
            <person name="Shuman H.A."/>
            <person name="Segal G."/>
        </authorList>
    </citation>
    <scope>NUCLEOTIDE SEQUENCE [LARGE SCALE GENOMIC DNA]</scope>
    <source>
        <strain evidence="9 10">ATCC 49505</strain>
    </source>
</reference>
<evidence type="ECO:0000256" key="5">
    <source>
        <dbReference type="ARBA" id="ARBA00022777"/>
    </source>
</evidence>
<dbReference type="GO" id="GO:0016787">
    <property type="term" value="F:hydrolase activity"/>
    <property type="evidence" value="ECO:0007669"/>
    <property type="project" value="UniProtKB-KW"/>
</dbReference>
<evidence type="ECO:0000256" key="3">
    <source>
        <dbReference type="ARBA" id="ARBA00022679"/>
    </source>
</evidence>
<dbReference type="Proteomes" id="UP000054997">
    <property type="component" value="Unassembled WGS sequence"/>
</dbReference>
<evidence type="ECO:0000256" key="7">
    <source>
        <dbReference type="SAM" id="Coils"/>
    </source>
</evidence>
<dbReference type="Gene3D" id="3.40.50.300">
    <property type="entry name" value="P-loop containing nucleotide triphosphate hydrolases"/>
    <property type="match status" value="2"/>
</dbReference>
<keyword evidence="10" id="KW-1185">Reference proteome</keyword>
<dbReference type="GO" id="GO:0005524">
    <property type="term" value="F:ATP binding"/>
    <property type="evidence" value="ECO:0007669"/>
    <property type="project" value="InterPro"/>
</dbReference>
<dbReference type="PIRSF" id="PIRSF039117">
    <property type="entry name" value="KaiC"/>
    <property type="match status" value="1"/>
</dbReference>
<evidence type="ECO:0000259" key="8">
    <source>
        <dbReference type="PROSITE" id="PS51146"/>
    </source>
</evidence>
<gene>
    <name evidence="9" type="ORF">Llon_0932</name>
</gene>
<keyword evidence="2" id="KW-0597">Phosphoprotein</keyword>
<name>A0A0W0VNU8_9GAMM</name>
<evidence type="ECO:0000313" key="9">
    <source>
        <dbReference type="EMBL" id="KTD21767.1"/>
    </source>
</evidence>
<organism evidence="9 10">
    <name type="scientific">Legionella londiniensis</name>
    <dbReference type="NCBI Taxonomy" id="45068"/>
    <lineage>
        <taxon>Bacteria</taxon>
        <taxon>Pseudomonadati</taxon>
        <taxon>Pseudomonadota</taxon>
        <taxon>Gammaproteobacteria</taxon>
        <taxon>Legionellales</taxon>
        <taxon>Legionellaceae</taxon>
        <taxon>Legionella</taxon>
    </lineage>
</organism>
<dbReference type="EC" id="2.7.11.1" evidence="1"/>
<dbReference type="AlphaFoldDB" id="A0A0W0VNU8"/>
<sequence>MDVDKISTGIAGLDRILNGGYLKYKSTLLKGSAGTGKTLFTLFFAYSQLKNNHHVIYVTCDEPPSQILSYMDHFGLEGSRFVKEKKLQILDLTPVFNQEISGEFDITALQLRIEQAKKGTHAEILIIDSIQSLLLGLEAYEPHYELLNLYHWAKKQGLTVLTTIADIKTIFKKELFEEYIVDCVIELTQLVNRNLMTRNLRVIKLRGSAHGTNVYPFSIFHNGISLLPITETRLESGIKREYIKTGIKGLDAMLDDRGYQAGAIIMISGRSGTAKTIFAATHAEAAAKQKHKVLYLSFEESPGDLVTHLTSAGIHLDPLLKKNLLMVHSRRSVEMGLEDHIISIIELIERHKFDFLVLDSISALLDLGTERDVKMLLIRFISYMKSNDITLVFTELLSDASMEKSNLGISSMADTWLRLLRIETDGEYSRLMHIAKSRGCKISNQIREFTITEDGLSIEPPYIGDQEMVYGAKKAAYELMDNQQSSRRLQEIKRLEQEILALEAELSARQKIQEAKIITKKNELLRQIDRLSTEEKQFKARQRANRLLRE</sequence>
<dbReference type="PATRIC" id="fig|45068.5.peg.1009"/>
<feature type="domain" description="KaiC" evidence="8">
    <location>
        <begin position="241"/>
        <end position="472"/>
    </location>
</feature>
<accession>A0A0W0VNU8</accession>
<evidence type="ECO:0000256" key="1">
    <source>
        <dbReference type="ARBA" id="ARBA00012513"/>
    </source>
</evidence>